<evidence type="ECO:0008006" key="8">
    <source>
        <dbReference type="Google" id="ProtNLM"/>
    </source>
</evidence>
<feature type="region of interest" description="Disordered" evidence="5">
    <location>
        <begin position="72"/>
        <end position="184"/>
    </location>
</feature>
<feature type="compositionally biased region" description="Basic and acidic residues" evidence="5">
    <location>
        <begin position="116"/>
        <end position="146"/>
    </location>
</feature>
<name>A0A8D0Y422_PIG</name>
<accession>A0A8D0Y422</accession>
<dbReference type="Ensembl" id="ENSSSCT00030095774.1">
    <property type="protein sequence ID" value="ENSSSCP00030044117.1"/>
    <property type="gene ID" value="ENSSSCG00030068499.1"/>
</dbReference>
<dbReference type="PRINTS" id="PR00925">
    <property type="entry name" value="NONHISHMG17"/>
</dbReference>
<dbReference type="GO" id="GO:0000785">
    <property type="term" value="C:chromatin"/>
    <property type="evidence" value="ECO:0007669"/>
    <property type="project" value="InterPro"/>
</dbReference>
<dbReference type="GO" id="GO:0005634">
    <property type="term" value="C:nucleus"/>
    <property type="evidence" value="ECO:0007669"/>
    <property type="project" value="UniProtKB-SubCell"/>
</dbReference>
<dbReference type="PANTHER" id="PTHR23087">
    <property type="entry name" value="NONHISTONE CHROMOSOMAL PROTEIN HMG"/>
    <property type="match status" value="1"/>
</dbReference>
<evidence type="ECO:0000256" key="4">
    <source>
        <dbReference type="ARBA" id="ARBA00023242"/>
    </source>
</evidence>
<dbReference type="AlphaFoldDB" id="A0A8D0Y422"/>
<dbReference type="Proteomes" id="UP000694570">
    <property type="component" value="Unplaced"/>
</dbReference>
<comment type="subcellular location">
    <subcellularLocation>
        <location evidence="1">Nucleus</location>
    </subcellularLocation>
</comment>
<keyword evidence="4" id="KW-0539">Nucleus</keyword>
<proteinExistence type="inferred from homology"/>
<evidence type="ECO:0000256" key="5">
    <source>
        <dbReference type="SAM" id="MobiDB-lite"/>
    </source>
</evidence>
<evidence type="ECO:0000256" key="1">
    <source>
        <dbReference type="ARBA" id="ARBA00004123"/>
    </source>
</evidence>
<keyword evidence="3" id="KW-0238">DNA-binding</keyword>
<evidence type="ECO:0000256" key="2">
    <source>
        <dbReference type="ARBA" id="ARBA00007696"/>
    </source>
</evidence>
<dbReference type="PANTHER" id="PTHR23087:SF12">
    <property type="entry name" value="NON-HISTONE CHROMOSOMAL PROTEIN HMG-14"/>
    <property type="match status" value="1"/>
</dbReference>
<evidence type="ECO:0000313" key="7">
    <source>
        <dbReference type="Proteomes" id="UP000694570"/>
    </source>
</evidence>
<dbReference type="SMART" id="SM00527">
    <property type="entry name" value="HMG17"/>
    <property type="match status" value="1"/>
</dbReference>
<dbReference type="GO" id="GO:0031492">
    <property type="term" value="F:nucleosomal DNA binding"/>
    <property type="evidence" value="ECO:0007669"/>
    <property type="project" value="InterPro"/>
</dbReference>
<feature type="compositionally biased region" description="Basic and acidic residues" evidence="5">
    <location>
        <begin position="153"/>
        <end position="169"/>
    </location>
</feature>
<organism evidence="6 7">
    <name type="scientific">Sus scrofa</name>
    <name type="common">Pig</name>
    <dbReference type="NCBI Taxonomy" id="9823"/>
    <lineage>
        <taxon>Eukaryota</taxon>
        <taxon>Metazoa</taxon>
        <taxon>Chordata</taxon>
        <taxon>Craniata</taxon>
        <taxon>Vertebrata</taxon>
        <taxon>Euteleostomi</taxon>
        <taxon>Mammalia</taxon>
        <taxon>Eutheria</taxon>
        <taxon>Laurasiatheria</taxon>
        <taxon>Artiodactyla</taxon>
        <taxon>Suina</taxon>
        <taxon>Suidae</taxon>
        <taxon>Sus</taxon>
    </lineage>
</organism>
<comment type="similarity">
    <text evidence="2">Belongs to the HMGN family.</text>
</comment>
<dbReference type="Pfam" id="PF01101">
    <property type="entry name" value="HMG14_17"/>
    <property type="match status" value="1"/>
</dbReference>
<reference evidence="6" key="1">
    <citation type="submission" date="2025-08" db="UniProtKB">
        <authorList>
            <consortium name="Ensembl"/>
        </authorList>
    </citation>
    <scope>IDENTIFICATION</scope>
</reference>
<protein>
    <recommendedName>
        <fullName evidence="8">High mobility group nucleosome-binding domain-containing protein 3</fullName>
    </recommendedName>
</protein>
<evidence type="ECO:0000256" key="3">
    <source>
        <dbReference type="ARBA" id="ARBA00023125"/>
    </source>
</evidence>
<dbReference type="InterPro" id="IPR000079">
    <property type="entry name" value="HMGN_fam"/>
</dbReference>
<evidence type="ECO:0000313" key="6">
    <source>
        <dbReference type="Ensembl" id="ENSSSCP00030044117.1"/>
    </source>
</evidence>
<sequence>ARPGIESTSSWTLGQVLNPLSHNGNSLFSVLSISAIRPSIIQKPGLKISFLTAPTTEGGEARARQPSFEAALNSAPWPSGTWHTTAPPPRCPGGTSALLREEPKRRLPAKPAPAKVETKPKKVAGKDKSSDQKVKTKGKGEQKGKQAEVTNQETKEDLPAENGETKNEESPGSDAAGKKPRLINTTRPVLSVVPVSLPVQSRIFLSTIL</sequence>